<feature type="transmembrane region" description="Helical" evidence="6">
    <location>
        <begin position="12"/>
        <end position="33"/>
    </location>
</feature>
<dbReference type="AlphaFoldDB" id="A0A3N0GHV1"/>
<dbReference type="Proteomes" id="UP000279994">
    <property type="component" value="Unassembled WGS sequence"/>
</dbReference>
<feature type="transmembrane region" description="Helical" evidence="6">
    <location>
        <begin position="129"/>
        <end position="148"/>
    </location>
</feature>
<keyword evidence="4 6" id="KW-1133">Transmembrane helix</keyword>
<feature type="transmembrane region" description="Helical" evidence="6">
    <location>
        <begin position="190"/>
        <end position="209"/>
    </location>
</feature>
<dbReference type="InterPro" id="IPR024320">
    <property type="entry name" value="LPG_synthase_C"/>
</dbReference>
<evidence type="ECO:0000256" key="5">
    <source>
        <dbReference type="ARBA" id="ARBA00023136"/>
    </source>
</evidence>
<evidence type="ECO:0000256" key="3">
    <source>
        <dbReference type="ARBA" id="ARBA00022692"/>
    </source>
</evidence>
<keyword evidence="2" id="KW-1003">Cell membrane</keyword>
<feature type="transmembrane region" description="Helical" evidence="6">
    <location>
        <begin position="45"/>
        <end position="64"/>
    </location>
</feature>
<sequence>MWAALKSPPWIARIVAATGAMTILSALLPALHGRVDMVKTLLPDFAPAAATTGALATGTLLLVLSRPLRRGKFRAWLLTAVLSALTVVLHLVKGLDVEEAVVTTAMFVLLVSARPNFTARPDHRSLSRVLAVLLGGPVLATTLGWLWLALDADGQAPGTTQLDRVRHAFVGLVGITGPVQFVHPSDADHAAIALLTLGATVAGLLVLALTMPAGGPHPLTPEEDQQVRALLGCWGQVDSLSYFATRSDRSVIFSKSGKAAVTYRVVGSVSLAAGDPVGDPEAWAGAIDAWLCEAKSFGWVPAALGVGEVGATAFHRAGLDALELGDEAIVQVSDFSLEGRSMRGVRQAVSRCERAGLVVTCHRVRDLDEAMRSEIRVRAEEWRDGEVERGFSMALGRFVDPVDSDSLVVLCRDGDGVLRGLLNFVPWGPDGLSLDLMRRDRAAENGIVEHMVVGLWRACPELGVRRFSLNFAVFRSVFARGDRLGAGPVLRLWRSLLLTASRFWQIESLYRANAKYRPSWEPRFLCFARPGDLPRIGTAALRAEAFLVAPAWVQRVLARR</sequence>
<reference evidence="9 10" key="1">
    <citation type="submission" date="2018-11" db="EMBL/GenBank/DDBJ databases">
        <authorList>
            <person name="Li F."/>
        </authorList>
    </citation>
    <scope>NUCLEOTIDE SEQUENCE [LARGE SCALE GENOMIC DNA]</scope>
    <source>
        <strain evidence="9 10">Gsoil 818</strain>
    </source>
</reference>
<evidence type="ECO:0000256" key="2">
    <source>
        <dbReference type="ARBA" id="ARBA00022475"/>
    </source>
</evidence>
<feature type="domain" description="Lysyl-tRNA synthetase N-terminal transmembrane region" evidence="8">
    <location>
        <begin position="8"/>
        <end position="163"/>
    </location>
</feature>
<proteinExistence type="predicted"/>
<organism evidence="9 10">
    <name type="scientific">Nocardioides pocheonensis</name>
    <dbReference type="NCBI Taxonomy" id="661485"/>
    <lineage>
        <taxon>Bacteria</taxon>
        <taxon>Bacillati</taxon>
        <taxon>Actinomycetota</taxon>
        <taxon>Actinomycetes</taxon>
        <taxon>Propionibacteriales</taxon>
        <taxon>Nocardioidaceae</taxon>
        <taxon>Nocardioides</taxon>
    </lineage>
</organism>
<comment type="caution">
    <text evidence="9">The sequence shown here is derived from an EMBL/GenBank/DDBJ whole genome shotgun (WGS) entry which is preliminary data.</text>
</comment>
<dbReference type="GO" id="GO:0016755">
    <property type="term" value="F:aminoacyltransferase activity"/>
    <property type="evidence" value="ECO:0007669"/>
    <property type="project" value="TreeGrafter"/>
</dbReference>
<dbReference type="InterPro" id="IPR031553">
    <property type="entry name" value="tRNA-synt_2_TM"/>
</dbReference>
<keyword evidence="10" id="KW-1185">Reference proteome</keyword>
<dbReference type="Pfam" id="PF16995">
    <property type="entry name" value="tRNA-synt_2_TM"/>
    <property type="match status" value="1"/>
</dbReference>
<dbReference type="EMBL" id="RJSF01000047">
    <property type="protein sequence ID" value="RNM11620.1"/>
    <property type="molecule type" value="Genomic_DNA"/>
</dbReference>
<keyword evidence="3 6" id="KW-0812">Transmembrane</keyword>
<feature type="domain" description="Phosphatidylglycerol lysyltransferase C-terminal" evidence="7">
    <location>
        <begin position="229"/>
        <end position="527"/>
    </location>
</feature>
<feature type="transmembrane region" description="Helical" evidence="6">
    <location>
        <begin position="100"/>
        <end position="117"/>
    </location>
</feature>
<evidence type="ECO:0000259" key="7">
    <source>
        <dbReference type="Pfam" id="PF09924"/>
    </source>
</evidence>
<dbReference type="GO" id="GO:0005886">
    <property type="term" value="C:plasma membrane"/>
    <property type="evidence" value="ECO:0007669"/>
    <property type="project" value="UniProtKB-SubCell"/>
</dbReference>
<dbReference type="GO" id="GO:0055091">
    <property type="term" value="P:phospholipid homeostasis"/>
    <property type="evidence" value="ECO:0007669"/>
    <property type="project" value="TreeGrafter"/>
</dbReference>
<dbReference type="Pfam" id="PF09924">
    <property type="entry name" value="LPG_synthase_C"/>
    <property type="match status" value="1"/>
</dbReference>
<evidence type="ECO:0000313" key="9">
    <source>
        <dbReference type="EMBL" id="RNM11620.1"/>
    </source>
</evidence>
<protein>
    <submittedName>
        <fullName evidence="9">DUF2156 domain-containing protein</fullName>
    </submittedName>
</protein>
<evidence type="ECO:0000256" key="6">
    <source>
        <dbReference type="SAM" id="Phobius"/>
    </source>
</evidence>
<keyword evidence="5 6" id="KW-0472">Membrane</keyword>
<comment type="subcellular location">
    <subcellularLocation>
        <location evidence="1">Cell membrane</location>
        <topology evidence="1">Multi-pass membrane protein</topology>
    </subcellularLocation>
</comment>
<evidence type="ECO:0000256" key="1">
    <source>
        <dbReference type="ARBA" id="ARBA00004651"/>
    </source>
</evidence>
<name>A0A3N0GHV1_9ACTN</name>
<accession>A0A3N0GHV1</accession>
<gene>
    <name evidence="9" type="ORF">EFL26_20835</name>
</gene>
<feature type="transmembrane region" description="Helical" evidence="6">
    <location>
        <begin position="76"/>
        <end position="94"/>
    </location>
</feature>
<evidence type="ECO:0000259" key="8">
    <source>
        <dbReference type="Pfam" id="PF16995"/>
    </source>
</evidence>
<dbReference type="PANTHER" id="PTHR34697:SF2">
    <property type="entry name" value="PHOSPHATIDYLGLYCEROL LYSYLTRANSFERASE"/>
    <property type="match status" value="1"/>
</dbReference>
<evidence type="ECO:0000313" key="10">
    <source>
        <dbReference type="Proteomes" id="UP000279994"/>
    </source>
</evidence>
<dbReference type="OrthoDB" id="9801152at2"/>
<dbReference type="PANTHER" id="PTHR34697">
    <property type="entry name" value="PHOSPHATIDYLGLYCEROL LYSYLTRANSFERASE"/>
    <property type="match status" value="1"/>
</dbReference>
<evidence type="ECO:0000256" key="4">
    <source>
        <dbReference type="ARBA" id="ARBA00022989"/>
    </source>
</evidence>
<dbReference type="InterPro" id="IPR051211">
    <property type="entry name" value="PG_lysyltransferase"/>
</dbReference>